<proteinExistence type="predicted"/>
<comment type="caution">
    <text evidence="2">The sequence shown here is derived from an EMBL/GenBank/DDBJ whole genome shotgun (WGS) entry which is preliminary data.</text>
</comment>
<feature type="compositionally biased region" description="Low complexity" evidence="1">
    <location>
        <begin position="10"/>
        <end position="29"/>
    </location>
</feature>
<feature type="region of interest" description="Disordered" evidence="1">
    <location>
        <begin position="1"/>
        <end position="85"/>
    </location>
</feature>
<sequence length="85" mass="8715">MLDNEPDNGAEGTEGTTETTHTPEPQATTFAPPQESEVKVSGPVRRSGVLRSAGPPPEPEPVAPTEGPLTTVAGQPSLVGEDESP</sequence>
<name>A0ABW3BA05_9ACTN</name>
<evidence type="ECO:0000313" key="2">
    <source>
        <dbReference type="EMBL" id="MFD0799980.1"/>
    </source>
</evidence>
<accession>A0ABW3BA05</accession>
<evidence type="ECO:0000256" key="1">
    <source>
        <dbReference type="SAM" id="MobiDB-lite"/>
    </source>
</evidence>
<gene>
    <name evidence="2" type="ORF">ACFQZU_01425</name>
</gene>
<evidence type="ECO:0000313" key="3">
    <source>
        <dbReference type="Proteomes" id="UP001596956"/>
    </source>
</evidence>
<dbReference type="Proteomes" id="UP001596956">
    <property type="component" value="Unassembled WGS sequence"/>
</dbReference>
<reference evidence="3" key="1">
    <citation type="journal article" date="2019" name="Int. J. Syst. Evol. Microbiol.">
        <title>The Global Catalogue of Microorganisms (GCM) 10K type strain sequencing project: providing services to taxonomists for standard genome sequencing and annotation.</title>
        <authorList>
            <consortium name="The Broad Institute Genomics Platform"/>
            <consortium name="The Broad Institute Genome Sequencing Center for Infectious Disease"/>
            <person name="Wu L."/>
            <person name="Ma J."/>
        </authorList>
    </citation>
    <scope>NUCLEOTIDE SEQUENCE [LARGE SCALE GENOMIC DNA]</scope>
    <source>
        <strain evidence="3">CCUG 63369</strain>
    </source>
</reference>
<organism evidence="2 3">
    <name type="scientific">Streptomonospora algeriensis</name>
    <dbReference type="NCBI Taxonomy" id="995084"/>
    <lineage>
        <taxon>Bacteria</taxon>
        <taxon>Bacillati</taxon>
        <taxon>Actinomycetota</taxon>
        <taxon>Actinomycetes</taxon>
        <taxon>Streptosporangiales</taxon>
        <taxon>Nocardiopsidaceae</taxon>
        <taxon>Streptomonospora</taxon>
    </lineage>
</organism>
<dbReference type="EMBL" id="JBHTHR010000013">
    <property type="protein sequence ID" value="MFD0799980.1"/>
    <property type="molecule type" value="Genomic_DNA"/>
</dbReference>
<keyword evidence="3" id="KW-1185">Reference proteome</keyword>
<feature type="non-terminal residue" evidence="2">
    <location>
        <position position="85"/>
    </location>
</feature>
<protein>
    <submittedName>
        <fullName evidence="2">Uncharacterized protein</fullName>
    </submittedName>
</protein>